<dbReference type="InterPro" id="IPR023352">
    <property type="entry name" value="MAPEG-like_dom_sf"/>
</dbReference>
<dbReference type="Proteomes" id="UP000245783">
    <property type="component" value="Unassembled WGS sequence"/>
</dbReference>
<keyword evidence="4 5" id="KW-0472">Membrane</keyword>
<dbReference type="GeneID" id="37035375"/>
<dbReference type="AlphaFoldDB" id="A0A316W567"/>
<gene>
    <name evidence="6" type="ORF">IE81DRAFT_322013</name>
</gene>
<dbReference type="EMBL" id="KZ819366">
    <property type="protein sequence ID" value="PWN43841.1"/>
    <property type="molecule type" value="Genomic_DNA"/>
</dbReference>
<evidence type="ECO:0000256" key="4">
    <source>
        <dbReference type="ARBA" id="ARBA00023136"/>
    </source>
</evidence>
<dbReference type="InterPro" id="IPR001129">
    <property type="entry name" value="Membr-assoc_MAPEG"/>
</dbReference>
<organism evidence="6 7">
    <name type="scientific">Ceraceosorus guamensis</name>
    <dbReference type="NCBI Taxonomy" id="1522189"/>
    <lineage>
        <taxon>Eukaryota</taxon>
        <taxon>Fungi</taxon>
        <taxon>Dikarya</taxon>
        <taxon>Basidiomycota</taxon>
        <taxon>Ustilaginomycotina</taxon>
        <taxon>Exobasidiomycetes</taxon>
        <taxon>Ceraceosorales</taxon>
        <taxon>Ceraceosoraceae</taxon>
        <taxon>Ceraceosorus</taxon>
    </lineage>
</organism>
<dbReference type="OrthoDB" id="2122304at2759"/>
<reference evidence="6 7" key="1">
    <citation type="journal article" date="2018" name="Mol. Biol. Evol.">
        <title>Broad Genomic Sampling Reveals a Smut Pathogenic Ancestry of the Fungal Clade Ustilaginomycotina.</title>
        <authorList>
            <person name="Kijpornyongpan T."/>
            <person name="Mondo S.J."/>
            <person name="Barry K."/>
            <person name="Sandor L."/>
            <person name="Lee J."/>
            <person name="Lipzen A."/>
            <person name="Pangilinan J."/>
            <person name="LaButti K."/>
            <person name="Hainaut M."/>
            <person name="Henrissat B."/>
            <person name="Grigoriev I.V."/>
            <person name="Spatafora J.W."/>
            <person name="Aime M.C."/>
        </authorList>
    </citation>
    <scope>NUCLEOTIDE SEQUENCE [LARGE SCALE GENOMIC DNA]</scope>
    <source>
        <strain evidence="6 7">MCA 4658</strain>
    </source>
</reference>
<name>A0A316W567_9BASI</name>
<keyword evidence="2 5" id="KW-0812">Transmembrane</keyword>
<evidence type="ECO:0000313" key="6">
    <source>
        <dbReference type="EMBL" id="PWN43841.1"/>
    </source>
</evidence>
<feature type="transmembrane region" description="Helical" evidence="5">
    <location>
        <begin position="12"/>
        <end position="33"/>
    </location>
</feature>
<evidence type="ECO:0000256" key="2">
    <source>
        <dbReference type="ARBA" id="ARBA00022692"/>
    </source>
</evidence>
<dbReference type="PANTHER" id="PTHR35371:SF1">
    <property type="entry name" value="BLR7753 PROTEIN"/>
    <property type="match status" value="1"/>
</dbReference>
<dbReference type="PANTHER" id="PTHR35371">
    <property type="entry name" value="INNER MEMBRANE PROTEIN"/>
    <property type="match status" value="1"/>
</dbReference>
<dbReference type="InParanoid" id="A0A316W567"/>
<dbReference type="SUPFAM" id="SSF161084">
    <property type="entry name" value="MAPEG domain-like"/>
    <property type="match status" value="1"/>
</dbReference>
<evidence type="ECO:0000313" key="7">
    <source>
        <dbReference type="Proteomes" id="UP000245783"/>
    </source>
</evidence>
<accession>A0A316W567</accession>
<evidence type="ECO:0000256" key="3">
    <source>
        <dbReference type="ARBA" id="ARBA00022989"/>
    </source>
</evidence>
<comment type="subcellular location">
    <subcellularLocation>
        <location evidence="1">Membrane</location>
    </subcellularLocation>
</comment>
<proteinExistence type="predicted"/>
<evidence type="ECO:0000256" key="5">
    <source>
        <dbReference type="SAM" id="Phobius"/>
    </source>
</evidence>
<dbReference type="GO" id="GO:0016020">
    <property type="term" value="C:membrane"/>
    <property type="evidence" value="ECO:0007669"/>
    <property type="project" value="UniProtKB-SubCell"/>
</dbReference>
<protein>
    <recommendedName>
        <fullName evidence="8">Membrane-associated proteins in eicosanoid and glutathione metabolism</fullName>
    </recommendedName>
</protein>
<sequence length="168" mass="18516">MADLFQPGATNYSLHALPAALFISALPHWWSIYQVESRRGKKSADSSFQKGWDNTNPRAWVARLNAQAASGKQLTPLEGAVLRAQSAQQNGFEWFGAWGLAILAGNVAKLPAHELNSLTLAYLALRVIYNYLYVTTSSRGGSFIRTAVFQGTVIIMVRLFWKSGQALK</sequence>
<dbReference type="RefSeq" id="XP_025371001.1">
    <property type="nucleotide sequence ID" value="XM_025513505.1"/>
</dbReference>
<evidence type="ECO:0008006" key="8">
    <source>
        <dbReference type="Google" id="ProtNLM"/>
    </source>
</evidence>
<dbReference type="Gene3D" id="1.20.120.550">
    <property type="entry name" value="Membrane associated eicosanoid/glutathione metabolism-like domain"/>
    <property type="match status" value="1"/>
</dbReference>
<keyword evidence="7" id="KW-1185">Reference proteome</keyword>
<keyword evidence="3 5" id="KW-1133">Transmembrane helix</keyword>
<evidence type="ECO:0000256" key="1">
    <source>
        <dbReference type="ARBA" id="ARBA00004370"/>
    </source>
</evidence>
<dbReference type="Pfam" id="PF01124">
    <property type="entry name" value="MAPEG"/>
    <property type="match status" value="1"/>
</dbReference>